<feature type="transmembrane region" description="Helical" evidence="5">
    <location>
        <begin position="20"/>
        <end position="42"/>
    </location>
</feature>
<keyword evidence="4 5" id="KW-0472">Membrane</keyword>
<evidence type="ECO:0000259" key="6">
    <source>
        <dbReference type="PROSITE" id="PS50850"/>
    </source>
</evidence>
<keyword evidence="8" id="KW-1185">Reference proteome</keyword>
<reference evidence="7 8" key="1">
    <citation type="submission" date="2019-04" db="EMBL/GenBank/DDBJ databases">
        <title>The sequence and de novo assembly of Takifugu bimaculatus genome using PacBio and Hi-C technologies.</title>
        <authorList>
            <person name="Xu P."/>
            <person name="Liu B."/>
            <person name="Zhou Z."/>
        </authorList>
    </citation>
    <scope>NUCLEOTIDE SEQUENCE [LARGE SCALE GENOMIC DNA]</scope>
    <source>
        <strain evidence="7">TB-2018</strain>
        <tissue evidence="7">Muscle</tissue>
    </source>
</reference>
<keyword evidence="3 5" id="KW-1133">Transmembrane helix</keyword>
<organism evidence="7 8">
    <name type="scientific">Takifugu bimaculatus</name>
    <dbReference type="NCBI Taxonomy" id="433685"/>
    <lineage>
        <taxon>Eukaryota</taxon>
        <taxon>Metazoa</taxon>
        <taxon>Chordata</taxon>
        <taxon>Craniata</taxon>
        <taxon>Vertebrata</taxon>
        <taxon>Euteleostomi</taxon>
        <taxon>Actinopterygii</taxon>
        <taxon>Neopterygii</taxon>
        <taxon>Teleostei</taxon>
        <taxon>Neoteleostei</taxon>
        <taxon>Acanthomorphata</taxon>
        <taxon>Eupercaria</taxon>
        <taxon>Tetraodontiformes</taxon>
        <taxon>Tetradontoidea</taxon>
        <taxon>Tetraodontidae</taxon>
        <taxon>Takifugu</taxon>
    </lineage>
</organism>
<feature type="transmembrane region" description="Helical" evidence="5">
    <location>
        <begin position="166"/>
        <end position="183"/>
    </location>
</feature>
<dbReference type="GO" id="GO:0022857">
    <property type="term" value="F:transmembrane transporter activity"/>
    <property type="evidence" value="ECO:0007669"/>
    <property type="project" value="InterPro"/>
</dbReference>
<evidence type="ECO:0000256" key="2">
    <source>
        <dbReference type="ARBA" id="ARBA00022692"/>
    </source>
</evidence>
<name>A0A4Z2C2Z5_9TELE</name>
<feature type="domain" description="Major facilitator superfamily (MFS) profile" evidence="6">
    <location>
        <begin position="95"/>
        <end position="478"/>
    </location>
</feature>
<feature type="transmembrane region" description="Helical" evidence="5">
    <location>
        <begin position="390"/>
        <end position="417"/>
    </location>
</feature>
<dbReference type="PANTHER" id="PTHR24064">
    <property type="entry name" value="SOLUTE CARRIER FAMILY 22 MEMBER"/>
    <property type="match status" value="1"/>
</dbReference>
<dbReference type="Gene3D" id="1.20.1250.20">
    <property type="entry name" value="MFS general substrate transporter like domains"/>
    <property type="match status" value="1"/>
</dbReference>
<evidence type="ECO:0000256" key="4">
    <source>
        <dbReference type="ARBA" id="ARBA00023136"/>
    </source>
</evidence>
<evidence type="ECO:0000313" key="7">
    <source>
        <dbReference type="EMBL" id="TNM98070.1"/>
    </source>
</evidence>
<sequence length="478" mass="52611">MTALGSILGSIGEFGLFQKLLLLGLCLPSFLLPLNSCNLLFFESDPDRRCNTDWILRADPNLTAEEQLNLTVPRETDGSFSRCRMFVPVNWDIGAIREQGLNVTTACTDGWVYSSALYDATIVTDFDLVCDRSYMVAVVQTVFLTGMLAGSFLFGPAAESCGRRRATQLPVVLGLVAVIAIALSPNLYIYLASLVVVGVALGGYRINAVVLATEWIGASKRSWVSCLSQGFFAVGQCAAAGLVYVIRDWRKAQYVLAGGQASIILYIWCIPESARWLLGRGRTEEAKRIICKVAAINKKEIPEELLQEVTAEQEVKSEGIMALFTSPLLMKYFSIAAFAWSVQLPLICSFRFDACYDVDGGFFLFMIVVGRFSINLGYSCLALNVGKFGLCIFLVQMLFGVTEIPAHLLCIWFVEVIGRRKSLMSALLAGGFFCLLTLAFPQGNWSPRHDTTVHLLPSVTCPTWMFDCQKTPSPSRLS</sequence>
<dbReference type="Proteomes" id="UP000516260">
    <property type="component" value="Chromosome 15"/>
</dbReference>
<dbReference type="GO" id="GO:0016020">
    <property type="term" value="C:membrane"/>
    <property type="evidence" value="ECO:0007669"/>
    <property type="project" value="UniProtKB-SubCell"/>
</dbReference>
<accession>A0A4Z2C2Z5</accession>
<keyword evidence="2 5" id="KW-0812">Transmembrane</keyword>
<dbReference type="PROSITE" id="PS50850">
    <property type="entry name" value="MFS"/>
    <property type="match status" value="1"/>
</dbReference>
<comment type="caution">
    <text evidence="7">The sequence shown here is derived from an EMBL/GenBank/DDBJ whole genome shotgun (WGS) entry which is preliminary data.</text>
</comment>
<dbReference type="PROSITE" id="PS00217">
    <property type="entry name" value="SUGAR_TRANSPORT_2"/>
    <property type="match status" value="1"/>
</dbReference>
<evidence type="ECO:0000256" key="5">
    <source>
        <dbReference type="SAM" id="Phobius"/>
    </source>
</evidence>
<evidence type="ECO:0000256" key="1">
    <source>
        <dbReference type="ARBA" id="ARBA00004141"/>
    </source>
</evidence>
<feature type="transmembrane region" description="Helical" evidence="5">
    <location>
        <begin position="362"/>
        <end position="383"/>
    </location>
</feature>
<dbReference type="InterPro" id="IPR005829">
    <property type="entry name" value="Sugar_transporter_CS"/>
</dbReference>
<feature type="transmembrane region" description="Helical" evidence="5">
    <location>
        <begin position="134"/>
        <end position="154"/>
    </location>
</feature>
<feature type="transmembrane region" description="Helical" evidence="5">
    <location>
        <begin position="423"/>
        <end position="440"/>
    </location>
</feature>
<dbReference type="AlphaFoldDB" id="A0A4Z2C2Z5"/>
<protein>
    <recommendedName>
        <fullName evidence="6">Major facilitator superfamily (MFS) profile domain-containing protein</fullName>
    </recommendedName>
</protein>
<proteinExistence type="predicted"/>
<feature type="transmembrane region" description="Helical" evidence="5">
    <location>
        <begin position="223"/>
        <end position="246"/>
    </location>
</feature>
<evidence type="ECO:0000256" key="3">
    <source>
        <dbReference type="ARBA" id="ARBA00022989"/>
    </source>
</evidence>
<comment type="subcellular location">
    <subcellularLocation>
        <location evidence="1">Membrane</location>
        <topology evidence="1">Multi-pass membrane protein</topology>
    </subcellularLocation>
</comment>
<dbReference type="Pfam" id="PF00083">
    <property type="entry name" value="Sugar_tr"/>
    <property type="match status" value="1"/>
</dbReference>
<evidence type="ECO:0000313" key="8">
    <source>
        <dbReference type="Proteomes" id="UP000516260"/>
    </source>
</evidence>
<dbReference type="InterPro" id="IPR020846">
    <property type="entry name" value="MFS_dom"/>
</dbReference>
<dbReference type="EMBL" id="SWLE01000007">
    <property type="protein sequence ID" value="TNM98070.1"/>
    <property type="molecule type" value="Genomic_DNA"/>
</dbReference>
<feature type="transmembrane region" description="Helical" evidence="5">
    <location>
        <begin position="189"/>
        <end position="211"/>
    </location>
</feature>
<dbReference type="SUPFAM" id="SSF103473">
    <property type="entry name" value="MFS general substrate transporter"/>
    <property type="match status" value="1"/>
</dbReference>
<gene>
    <name evidence="7" type="ORF">fugu_014316</name>
</gene>
<dbReference type="InterPro" id="IPR036259">
    <property type="entry name" value="MFS_trans_sf"/>
</dbReference>
<dbReference type="InterPro" id="IPR005828">
    <property type="entry name" value="MFS_sugar_transport-like"/>
</dbReference>